<dbReference type="RefSeq" id="WP_046562173.1">
    <property type="nucleotide sequence ID" value="NZ_CP010975.1"/>
</dbReference>
<evidence type="ECO:0000256" key="5">
    <source>
        <dbReference type="ARBA" id="ARBA00022475"/>
    </source>
</evidence>
<dbReference type="Pfam" id="PF14849">
    <property type="entry name" value="YidC_periplas"/>
    <property type="match status" value="1"/>
</dbReference>
<comment type="subunit">
    <text evidence="13">Interacts with the Sec translocase complex via SecD. Specifically interacts with transmembrane segments of nascent integral membrane proteins during membrane integration.</text>
</comment>
<dbReference type="PRINTS" id="PR00701">
    <property type="entry name" value="60KDINNERMP"/>
</dbReference>
<comment type="similarity">
    <text evidence="2 13">Belongs to the OXA1/ALB3/YidC family. Type 1 subfamily.</text>
</comment>
<dbReference type="InterPro" id="IPR038221">
    <property type="entry name" value="YidC_periplasmic_sf"/>
</dbReference>
<dbReference type="InterPro" id="IPR019998">
    <property type="entry name" value="Membr_insert_YidC"/>
</dbReference>
<evidence type="ECO:0000313" key="16">
    <source>
        <dbReference type="EMBL" id="AKE53201.1"/>
    </source>
</evidence>
<keyword evidence="17" id="KW-1185">Reference proteome</keyword>
<dbReference type="Pfam" id="PF02096">
    <property type="entry name" value="60KD_IMP"/>
    <property type="match status" value="1"/>
</dbReference>
<feature type="transmembrane region" description="Helical" evidence="13">
    <location>
        <begin position="490"/>
        <end position="511"/>
    </location>
</feature>
<evidence type="ECO:0000256" key="10">
    <source>
        <dbReference type="ARBA" id="ARBA00023186"/>
    </source>
</evidence>
<dbReference type="OrthoDB" id="9780552at2"/>
<keyword evidence="4 13" id="KW-0813">Transport</keyword>
<comment type="function">
    <text evidence="13">Required for the insertion and/or proper folding and/or complex formation of integral membrane proteins into the membrane. Involved in integration of membrane proteins that insert both dependently and independently of the Sec translocase complex, as well as at least some lipoproteins. Aids folding of multispanning membrane proteins.</text>
</comment>
<dbReference type="InterPro" id="IPR001708">
    <property type="entry name" value="YidC/ALB3/OXA1/COX18"/>
</dbReference>
<sequence>MESMRGFFILGLAVCTFLLYQAWQKDYGPQPSQQESVAEQGDVAVASNNTAASSDNLITVETDLVSYRIEPNGGDIVYAELKQYNVELDKADNKVVLFDYRDRMYQAKSALLGQGAPDNQLPRASYSTEKESYTLADGEDSLTVPLSWTNSAGVTFKKSFTFTRGQYLINMVYSIDNQSANDRTYNFVAELARDQKPTGLEEKSSFGMKPFMGVAYSPEEQQYEKVDFEELEEEPIKTSRQGGWVGFLQHYFIAAWIPPQDQQINITSSVKPNKDTTIRFVQPTVSVPAGQAKTINADLYVGPKDLEQLEAAAPGLDKSLDLSWVWWIGLPLYKLMQFFHSFLANWGLAIILVTIVIKTLLYPLSAAQYRSMANMRKLQPKMQRLKERYGDDKQRMQQEMMKMYKEEGANPFGGCLPMLLQFPIFIALYYVLFEAVELRHAPFFGWIQDLSVADPYFVLPLLMGGSMWLMQRLQPKSPTMDQMQQKIMSYLPVVFTVFMLFFPAGLVLYWLCNNLISVAQQQYVTKKVENAPDKPKKAIKKK</sequence>
<evidence type="ECO:0000256" key="4">
    <source>
        <dbReference type="ARBA" id="ARBA00022448"/>
    </source>
</evidence>
<evidence type="ECO:0000259" key="15">
    <source>
        <dbReference type="Pfam" id="PF14849"/>
    </source>
</evidence>
<dbReference type="STRING" id="914150.TQ33_2280"/>
<dbReference type="Gene3D" id="2.70.98.90">
    <property type="match status" value="1"/>
</dbReference>
<keyword evidence="9 13" id="KW-0472">Membrane</keyword>
<evidence type="ECO:0000256" key="3">
    <source>
        <dbReference type="ARBA" id="ARBA00015325"/>
    </source>
</evidence>
<dbReference type="GO" id="GO:0015031">
    <property type="term" value="P:protein transport"/>
    <property type="evidence" value="ECO:0007669"/>
    <property type="project" value="UniProtKB-KW"/>
</dbReference>
<keyword evidence="7 13" id="KW-0653">Protein transport</keyword>
<dbReference type="HOGENOM" id="CLU_016535_3_0_6"/>
<proteinExistence type="inferred from homology"/>
<evidence type="ECO:0000256" key="7">
    <source>
        <dbReference type="ARBA" id="ARBA00022927"/>
    </source>
</evidence>
<dbReference type="PRINTS" id="PR01900">
    <property type="entry name" value="YIDCPROTEIN"/>
</dbReference>
<feature type="domain" description="Membrane insertase YidC N-terminal" evidence="15">
    <location>
        <begin position="58"/>
        <end position="335"/>
    </location>
</feature>
<dbReference type="PANTHER" id="PTHR12428:SF65">
    <property type="entry name" value="CYTOCHROME C OXIDASE ASSEMBLY PROTEIN COX18, MITOCHONDRIAL"/>
    <property type="match status" value="1"/>
</dbReference>
<dbReference type="NCBIfam" id="TIGR03593">
    <property type="entry name" value="yidC_nterm"/>
    <property type="match status" value="1"/>
</dbReference>
<evidence type="ECO:0000256" key="1">
    <source>
        <dbReference type="ARBA" id="ARBA00004429"/>
    </source>
</evidence>
<dbReference type="AlphaFoldDB" id="A0A0F6RDR8"/>
<dbReference type="InterPro" id="IPR028053">
    <property type="entry name" value="Membr_insert_YidC_N"/>
</dbReference>
<dbReference type="NCBIfam" id="NF002353">
    <property type="entry name" value="PRK01318.1-4"/>
    <property type="match status" value="1"/>
</dbReference>
<dbReference type="NCBIfam" id="TIGR03592">
    <property type="entry name" value="yidC_oxa1_cterm"/>
    <property type="match status" value="1"/>
</dbReference>
<dbReference type="GO" id="GO:0051205">
    <property type="term" value="P:protein insertion into membrane"/>
    <property type="evidence" value="ECO:0007669"/>
    <property type="project" value="TreeGrafter"/>
</dbReference>
<feature type="domain" description="Membrane insertase YidC/Oxa/ALB C-terminal" evidence="14">
    <location>
        <begin position="346"/>
        <end position="525"/>
    </location>
</feature>
<evidence type="ECO:0000313" key="17">
    <source>
        <dbReference type="Proteomes" id="UP000034071"/>
    </source>
</evidence>
<evidence type="ECO:0000259" key="14">
    <source>
        <dbReference type="Pfam" id="PF02096"/>
    </source>
</evidence>
<dbReference type="EMBL" id="CP010975">
    <property type="protein sequence ID" value="AKE53201.1"/>
    <property type="molecule type" value="Genomic_DNA"/>
</dbReference>
<gene>
    <name evidence="13" type="primary">yidC</name>
    <name evidence="16" type="ORF">TQ33_2280</name>
</gene>
<keyword evidence="5 13" id="KW-1003">Cell membrane</keyword>
<reference evidence="16 17" key="1">
    <citation type="submission" date="2015-02" db="EMBL/GenBank/DDBJ databases">
        <title>Complete genome sequence of Kangiella geojedonensis strain YCS-5T.</title>
        <authorList>
            <person name="Kim K.M."/>
        </authorList>
    </citation>
    <scope>NUCLEOTIDE SEQUENCE [LARGE SCALE GENOMIC DNA]</scope>
    <source>
        <strain evidence="16 17">YCS-5</strain>
    </source>
</reference>
<organism evidence="16 17">
    <name type="scientific">Kangiella geojedonensis</name>
    <dbReference type="NCBI Taxonomy" id="914150"/>
    <lineage>
        <taxon>Bacteria</taxon>
        <taxon>Pseudomonadati</taxon>
        <taxon>Pseudomonadota</taxon>
        <taxon>Gammaproteobacteria</taxon>
        <taxon>Kangiellales</taxon>
        <taxon>Kangiellaceae</taxon>
        <taxon>Kangiella</taxon>
    </lineage>
</organism>
<evidence type="ECO:0000256" key="6">
    <source>
        <dbReference type="ARBA" id="ARBA00022692"/>
    </source>
</evidence>
<feature type="transmembrane region" description="Helical" evidence="13">
    <location>
        <begin position="409"/>
        <end position="432"/>
    </location>
</feature>
<evidence type="ECO:0000256" key="2">
    <source>
        <dbReference type="ARBA" id="ARBA00010527"/>
    </source>
</evidence>
<evidence type="ECO:0000256" key="8">
    <source>
        <dbReference type="ARBA" id="ARBA00022989"/>
    </source>
</evidence>
<dbReference type="CDD" id="cd20070">
    <property type="entry name" value="5TM_YidC_Alb3"/>
    <property type="match status" value="1"/>
</dbReference>
<dbReference type="InterPro" id="IPR028055">
    <property type="entry name" value="YidC/Oxa/ALB_C"/>
</dbReference>
<evidence type="ECO:0000256" key="9">
    <source>
        <dbReference type="ARBA" id="ARBA00023136"/>
    </source>
</evidence>
<dbReference type="CDD" id="cd19961">
    <property type="entry name" value="EcYidC-like_peri"/>
    <property type="match status" value="1"/>
</dbReference>
<dbReference type="GO" id="GO:0032977">
    <property type="term" value="F:membrane insertase activity"/>
    <property type="evidence" value="ECO:0007669"/>
    <property type="project" value="InterPro"/>
</dbReference>
<evidence type="ECO:0000256" key="11">
    <source>
        <dbReference type="ARBA" id="ARBA00033245"/>
    </source>
</evidence>
<dbReference type="Proteomes" id="UP000034071">
    <property type="component" value="Chromosome"/>
</dbReference>
<evidence type="ECO:0000256" key="12">
    <source>
        <dbReference type="ARBA" id="ARBA00033342"/>
    </source>
</evidence>
<name>A0A0F6RDR8_9GAMM</name>
<dbReference type="PANTHER" id="PTHR12428">
    <property type="entry name" value="OXA1"/>
    <property type="match status" value="1"/>
</dbReference>
<feature type="transmembrane region" description="Helical" evidence="13">
    <location>
        <begin position="346"/>
        <end position="367"/>
    </location>
</feature>
<dbReference type="NCBIfam" id="NF002352">
    <property type="entry name" value="PRK01318.1-3"/>
    <property type="match status" value="1"/>
</dbReference>
<dbReference type="InterPro" id="IPR047196">
    <property type="entry name" value="YidC_ALB_C"/>
</dbReference>
<protein>
    <recommendedName>
        <fullName evidence="3 13">Membrane protein insertase YidC</fullName>
    </recommendedName>
    <alternativeName>
        <fullName evidence="12 13">Foldase YidC</fullName>
    </alternativeName>
    <alternativeName>
        <fullName evidence="11 13">Membrane integrase YidC</fullName>
    </alternativeName>
    <alternativeName>
        <fullName evidence="13">Membrane protein YidC</fullName>
    </alternativeName>
</protein>
<feature type="transmembrane region" description="Helical" evidence="13">
    <location>
        <begin position="452"/>
        <end position="470"/>
    </location>
</feature>
<keyword evidence="10 13" id="KW-0143">Chaperone</keyword>
<evidence type="ECO:0000256" key="13">
    <source>
        <dbReference type="HAMAP-Rule" id="MF_01810"/>
    </source>
</evidence>
<dbReference type="HAMAP" id="MF_01810">
    <property type="entry name" value="YidC_type1"/>
    <property type="match status" value="1"/>
</dbReference>
<dbReference type="PATRIC" id="fig|914150.5.peg.2311"/>
<dbReference type="KEGG" id="kge:TQ33_2280"/>
<keyword evidence="6 13" id="KW-0812">Transmembrane</keyword>
<accession>A0A0F6RDR8</accession>
<comment type="subcellular location">
    <subcellularLocation>
        <location evidence="1">Cell inner membrane</location>
        <topology evidence="1">Multi-pass membrane protein</topology>
    </subcellularLocation>
    <subcellularLocation>
        <location evidence="13">Cell membrane</location>
        <topology evidence="13">Multi-pass membrane protein</topology>
    </subcellularLocation>
</comment>
<keyword evidence="8 13" id="KW-1133">Transmembrane helix</keyword>
<dbReference type="GO" id="GO:0005886">
    <property type="term" value="C:plasma membrane"/>
    <property type="evidence" value="ECO:0007669"/>
    <property type="project" value="UniProtKB-SubCell"/>
</dbReference>